<dbReference type="InterPro" id="IPR000742">
    <property type="entry name" value="EGF"/>
</dbReference>
<dbReference type="FunFam" id="3.30.200.20:FF:000043">
    <property type="entry name" value="Wall-associated receptor kinase 2"/>
    <property type="match status" value="1"/>
</dbReference>
<keyword evidence="11" id="KW-0472">Membrane</keyword>
<evidence type="ECO:0000256" key="10">
    <source>
        <dbReference type="ARBA" id="ARBA00022989"/>
    </source>
</evidence>
<comment type="caution">
    <text evidence="14">Lacks conserved residue(s) required for the propagation of feature annotation.</text>
</comment>
<keyword evidence="9" id="KW-0067">ATP-binding</keyword>
<evidence type="ECO:0000256" key="15">
    <source>
        <dbReference type="SAM" id="SignalP"/>
    </source>
</evidence>
<dbReference type="FunFam" id="2.10.25.10:FF:000355">
    <property type="entry name" value="Wall-associated receptor kinase 3"/>
    <property type="match status" value="1"/>
</dbReference>
<sequence length="761" mass="84504">MVAMAWLLVLLPLATWASTASSSLAKAGCPARCGGVDIPYPFGIGAGCFRPGFEITCDNMIPFLPDATVGHSRPEPVPVLNLTVMPQAQVRVLLPVAYQCFDAAGNETTGSFDRRLTVNPVGVYRISSTANELFVLGCSTFIYAGRGRPALRRKNVTTYAYFSGCVAYCDSAKSARDGICDSIGCCRVDIPPALTNTRMRFGKWPHAGVEFSPCNYAFIVERGHYVFKAADLRRNPESDPARRWTMPLWLDWAIRNHSNSLSCPRAKETLGYACVSKSSECANSTNGMGYFCIFTKGYQGNPYLHSGCTDIDDCKQPQLYPCFGKCTNMDGSFECRCPRGYNGDASEPNGCVKSINTSLMIGLSVSSGPTIILLFISSKIIISKLKRQKEQKVRQKFFHQNRGQLLQQLVSHRSDIAERMIIPLKELEKATNNFHPTRELGGGGQGTVYKGILSDLHVVAIKKSNIVVNCEIKEFINEVAMLSQINHRNIVKLFGCCLETEVPLLAYEFISNGTLCDYLHKKPLRSIPWKDILRIANEIGKAIAYLHSRVSVPVIHRDIKSTNILLDDALTTKVSDFGASRHIPKDLTGITTAVQGTLGYLDPTYFYCGRLTEKSDVYSFGVILVELLTRKMPIIYRSPKDDGLVAHFIELLGEGKLVEILDQQVMEEGGSQVEELAALAVSCTKLIAEERPTMTLVEMTLEALRGPKEYVRVRDDLPVETHEGSYSTKRYSYPIRRSSLENASRQYTQEEEVMFSASYPR</sequence>
<keyword evidence="10" id="KW-1133">Transmembrane helix</keyword>
<dbReference type="Pfam" id="PF13947">
    <property type="entry name" value="GUB_WAK_bind"/>
    <property type="match status" value="1"/>
</dbReference>
<keyword evidence="8" id="KW-0418">Kinase</keyword>
<evidence type="ECO:0000313" key="19">
    <source>
        <dbReference type="Proteomes" id="UP000019116"/>
    </source>
</evidence>
<dbReference type="GO" id="GO:0005886">
    <property type="term" value="C:plasma membrane"/>
    <property type="evidence" value="ECO:0000318"/>
    <property type="project" value="GO_Central"/>
</dbReference>
<reference evidence="18" key="1">
    <citation type="submission" date="2018-08" db="EMBL/GenBank/DDBJ databases">
        <authorList>
            <person name="Rossello M."/>
        </authorList>
    </citation>
    <scope>NUCLEOTIDE SEQUENCE [LARGE SCALE GENOMIC DNA]</scope>
    <source>
        <strain evidence="18">cv. Chinese Spring</strain>
    </source>
</reference>
<dbReference type="Gramene" id="TraesWEE_scaffold_021775_01G000200.1">
    <property type="protein sequence ID" value="TraesWEE_scaffold_021775_01G000200.1"/>
    <property type="gene ID" value="TraesWEE_scaffold_021775_01G000200"/>
</dbReference>
<dbReference type="SUPFAM" id="SSF56112">
    <property type="entry name" value="Protein kinase-like (PK-like)"/>
    <property type="match status" value="1"/>
</dbReference>
<dbReference type="Pfam" id="PF07645">
    <property type="entry name" value="EGF_CA"/>
    <property type="match status" value="1"/>
</dbReference>
<gene>
    <name evidence="18" type="primary">LOC123152988</name>
</gene>
<dbReference type="Gramene" id="TraesCLE_scaffold_052229_01G000100.1">
    <property type="protein sequence ID" value="TraesCLE_scaffold_052229_01G000100.1"/>
    <property type="gene ID" value="TraesCLE_scaffold_052229_01G000100"/>
</dbReference>
<evidence type="ECO:0000313" key="18">
    <source>
        <dbReference type="EnsemblPlants" id="TraesCS7A02G086200.1"/>
    </source>
</evidence>
<dbReference type="InterPro" id="IPR011009">
    <property type="entry name" value="Kinase-like_dom_sf"/>
</dbReference>
<keyword evidence="13" id="KW-0325">Glycoprotein</keyword>
<keyword evidence="4" id="KW-0808">Transferase</keyword>
<dbReference type="GO" id="GO:0004674">
    <property type="term" value="F:protein serine/threonine kinase activity"/>
    <property type="evidence" value="ECO:0007669"/>
    <property type="project" value="UniProtKB-KW"/>
</dbReference>
<evidence type="ECO:0000256" key="6">
    <source>
        <dbReference type="ARBA" id="ARBA00022729"/>
    </source>
</evidence>
<dbReference type="OrthoDB" id="3495249at2759"/>
<dbReference type="Pfam" id="PF07714">
    <property type="entry name" value="PK_Tyr_Ser-Thr"/>
    <property type="match status" value="1"/>
</dbReference>
<dbReference type="InterPro" id="IPR001881">
    <property type="entry name" value="EGF-like_Ca-bd_dom"/>
</dbReference>
<keyword evidence="2" id="KW-0723">Serine/threonine-protein kinase</keyword>
<evidence type="ECO:0000256" key="9">
    <source>
        <dbReference type="ARBA" id="ARBA00022840"/>
    </source>
</evidence>
<evidence type="ECO:0000256" key="8">
    <source>
        <dbReference type="ARBA" id="ARBA00022777"/>
    </source>
</evidence>
<dbReference type="InterPro" id="IPR049883">
    <property type="entry name" value="NOTCH1_EGF-like"/>
</dbReference>
<keyword evidence="7" id="KW-0547">Nucleotide-binding</keyword>
<name>A0A3B6R8N0_WHEAT</name>
<dbReference type="Proteomes" id="UP000019116">
    <property type="component" value="Chromosome 7A"/>
</dbReference>
<evidence type="ECO:0008006" key="20">
    <source>
        <dbReference type="Google" id="ProtNLM"/>
    </source>
</evidence>
<dbReference type="PROSITE" id="PS00010">
    <property type="entry name" value="ASX_HYDROXYL"/>
    <property type="match status" value="1"/>
</dbReference>
<dbReference type="InterPro" id="IPR025287">
    <property type="entry name" value="WAK_GUB"/>
</dbReference>
<organism evidence="18">
    <name type="scientific">Triticum aestivum</name>
    <name type="common">Wheat</name>
    <dbReference type="NCBI Taxonomy" id="4565"/>
    <lineage>
        <taxon>Eukaryota</taxon>
        <taxon>Viridiplantae</taxon>
        <taxon>Streptophyta</taxon>
        <taxon>Embryophyta</taxon>
        <taxon>Tracheophyta</taxon>
        <taxon>Spermatophyta</taxon>
        <taxon>Magnoliopsida</taxon>
        <taxon>Liliopsida</taxon>
        <taxon>Poales</taxon>
        <taxon>Poaceae</taxon>
        <taxon>BOP clade</taxon>
        <taxon>Pooideae</taxon>
        <taxon>Triticodae</taxon>
        <taxon>Triticeae</taxon>
        <taxon>Triticinae</taxon>
        <taxon>Triticum</taxon>
    </lineage>
</organism>
<dbReference type="SMART" id="SM00220">
    <property type="entry name" value="S_TKc"/>
    <property type="match status" value="1"/>
</dbReference>
<feature type="signal peptide" evidence="15">
    <location>
        <begin position="1"/>
        <end position="19"/>
    </location>
</feature>
<dbReference type="InterPro" id="IPR008271">
    <property type="entry name" value="Ser/Thr_kinase_AS"/>
</dbReference>
<accession>A0A3B6R8N0</accession>
<evidence type="ECO:0000256" key="13">
    <source>
        <dbReference type="ARBA" id="ARBA00023180"/>
    </source>
</evidence>
<proteinExistence type="predicted"/>
<dbReference type="InterPro" id="IPR000152">
    <property type="entry name" value="EGF-type_Asp/Asn_hydroxyl_site"/>
</dbReference>
<evidence type="ECO:0000256" key="11">
    <source>
        <dbReference type="ARBA" id="ARBA00023136"/>
    </source>
</evidence>
<keyword evidence="6 15" id="KW-0732">Signal</keyword>
<dbReference type="InterPro" id="IPR018097">
    <property type="entry name" value="EGF_Ca-bd_CS"/>
</dbReference>
<dbReference type="STRING" id="4565.A0A3B6R8N0"/>
<feature type="chain" id="PRO_5043179883" description="Protein kinase domain-containing protein" evidence="15">
    <location>
        <begin position="20"/>
        <end position="761"/>
    </location>
</feature>
<dbReference type="GO" id="GO:0030247">
    <property type="term" value="F:polysaccharide binding"/>
    <property type="evidence" value="ECO:0007669"/>
    <property type="project" value="InterPro"/>
</dbReference>
<evidence type="ECO:0000256" key="1">
    <source>
        <dbReference type="ARBA" id="ARBA00004479"/>
    </source>
</evidence>
<dbReference type="CDD" id="cd00054">
    <property type="entry name" value="EGF_CA"/>
    <property type="match status" value="1"/>
</dbReference>
<evidence type="ECO:0000256" key="4">
    <source>
        <dbReference type="ARBA" id="ARBA00022679"/>
    </source>
</evidence>
<dbReference type="PANTHER" id="PTHR27005:SF213">
    <property type="entry name" value="PROTEIN KINASE DOMAIN-CONTAINING PROTEIN"/>
    <property type="match status" value="1"/>
</dbReference>
<dbReference type="Gramene" id="TraesKAR7A01G0038430.1">
    <property type="protein sequence ID" value="cds.TraesKAR7A01G0038430.1"/>
    <property type="gene ID" value="TraesKAR7A01G0038430"/>
</dbReference>
<evidence type="ECO:0000259" key="16">
    <source>
        <dbReference type="PROSITE" id="PS50011"/>
    </source>
</evidence>
<evidence type="ECO:0000256" key="12">
    <source>
        <dbReference type="ARBA" id="ARBA00023157"/>
    </source>
</evidence>
<dbReference type="Gene3D" id="2.10.25.10">
    <property type="entry name" value="Laminin"/>
    <property type="match status" value="1"/>
</dbReference>
<protein>
    <recommendedName>
        <fullName evidence="20">Protein kinase domain-containing protein</fullName>
    </recommendedName>
</protein>
<dbReference type="Gramene" id="TraesCAD_scaffold_069368_01G000100.1">
    <property type="protein sequence ID" value="TraesCAD_scaffold_069368_01G000100.1"/>
    <property type="gene ID" value="TraesCAD_scaffold_069368_01G000100"/>
</dbReference>
<dbReference type="InterPro" id="IPR045274">
    <property type="entry name" value="WAK-like"/>
</dbReference>
<dbReference type="AlphaFoldDB" id="A0A3B6R8N0"/>
<evidence type="ECO:0000256" key="2">
    <source>
        <dbReference type="ARBA" id="ARBA00022527"/>
    </source>
</evidence>
<dbReference type="GO" id="GO:0005509">
    <property type="term" value="F:calcium ion binding"/>
    <property type="evidence" value="ECO:0007669"/>
    <property type="project" value="InterPro"/>
</dbReference>
<dbReference type="EnsemblPlants" id="TraesCS7A02G086200.1">
    <property type="protein sequence ID" value="TraesCS7A02G086200.1"/>
    <property type="gene ID" value="TraesCS7A02G086200"/>
</dbReference>
<evidence type="ECO:0000256" key="3">
    <source>
        <dbReference type="ARBA" id="ARBA00022536"/>
    </source>
</evidence>
<dbReference type="GO" id="GO:0007166">
    <property type="term" value="P:cell surface receptor signaling pathway"/>
    <property type="evidence" value="ECO:0000318"/>
    <property type="project" value="GO_Central"/>
</dbReference>
<dbReference type="PROSITE" id="PS00108">
    <property type="entry name" value="PROTEIN_KINASE_ST"/>
    <property type="match status" value="1"/>
</dbReference>
<evidence type="ECO:0000259" key="17">
    <source>
        <dbReference type="PROSITE" id="PS50026"/>
    </source>
</evidence>
<evidence type="ECO:0000256" key="7">
    <source>
        <dbReference type="ARBA" id="ARBA00022741"/>
    </source>
</evidence>
<reference evidence="18" key="2">
    <citation type="submission" date="2018-10" db="UniProtKB">
        <authorList>
            <consortium name="EnsemblPlants"/>
        </authorList>
    </citation>
    <scope>IDENTIFICATION</scope>
</reference>
<dbReference type="InterPro" id="IPR001245">
    <property type="entry name" value="Ser-Thr/Tyr_kinase_cat_dom"/>
</dbReference>
<evidence type="ECO:0000256" key="5">
    <source>
        <dbReference type="ARBA" id="ARBA00022692"/>
    </source>
</evidence>
<feature type="domain" description="EGF-like" evidence="17">
    <location>
        <begin position="310"/>
        <end position="347"/>
    </location>
</feature>
<dbReference type="Gene3D" id="3.30.200.20">
    <property type="entry name" value="Phosphorylase Kinase, domain 1"/>
    <property type="match status" value="1"/>
</dbReference>
<keyword evidence="3 14" id="KW-0245">EGF-like domain</keyword>
<keyword evidence="5" id="KW-0812">Transmembrane</keyword>
<dbReference type="PANTHER" id="PTHR27005">
    <property type="entry name" value="WALL-ASSOCIATED RECEPTOR KINASE-LIKE 21"/>
    <property type="match status" value="1"/>
</dbReference>
<dbReference type="GO" id="GO:0005524">
    <property type="term" value="F:ATP binding"/>
    <property type="evidence" value="ECO:0007669"/>
    <property type="project" value="UniProtKB-KW"/>
</dbReference>
<dbReference type="SUPFAM" id="SSF57196">
    <property type="entry name" value="EGF/Laminin"/>
    <property type="match status" value="1"/>
</dbReference>
<dbReference type="SMART" id="SM00179">
    <property type="entry name" value="EGF_CA"/>
    <property type="match status" value="1"/>
</dbReference>
<dbReference type="Gene3D" id="1.10.510.10">
    <property type="entry name" value="Transferase(Phosphotransferase) domain 1"/>
    <property type="match status" value="1"/>
</dbReference>
<comment type="subcellular location">
    <subcellularLocation>
        <location evidence="1">Membrane</location>
        <topology evidence="1">Single-pass type I membrane protein</topology>
    </subcellularLocation>
</comment>
<dbReference type="Gramene" id="TraesCS7A03G0205100.1">
    <property type="protein sequence ID" value="TraesCS7A03G0205100.1.CDS"/>
    <property type="gene ID" value="TraesCS7A03G0205100"/>
</dbReference>
<dbReference type="PROSITE" id="PS50026">
    <property type="entry name" value="EGF_3"/>
    <property type="match status" value="1"/>
</dbReference>
<dbReference type="Gramene" id="TraesCS7A02G086200.1">
    <property type="protein sequence ID" value="TraesCS7A02G086200.1"/>
    <property type="gene ID" value="TraesCS7A02G086200"/>
</dbReference>
<dbReference type="InterPro" id="IPR000719">
    <property type="entry name" value="Prot_kinase_dom"/>
</dbReference>
<dbReference type="SMR" id="A0A3B6R8N0"/>
<dbReference type="FunFam" id="1.10.510.10:FF:000084">
    <property type="entry name" value="Wall-associated receptor kinase 2"/>
    <property type="match status" value="1"/>
</dbReference>
<dbReference type="PROSITE" id="PS01187">
    <property type="entry name" value="EGF_CA"/>
    <property type="match status" value="1"/>
</dbReference>
<keyword evidence="12" id="KW-1015">Disulfide bond</keyword>
<dbReference type="Gramene" id="TraesROB_scaffold_036937_01G000100.1">
    <property type="protein sequence ID" value="TraesROB_scaffold_036937_01G000100.1"/>
    <property type="gene ID" value="TraesROB_scaffold_036937_01G000100"/>
</dbReference>
<feature type="domain" description="Protein kinase" evidence="16">
    <location>
        <begin position="434"/>
        <end position="711"/>
    </location>
</feature>
<keyword evidence="19" id="KW-1185">Reference proteome</keyword>
<dbReference type="PROSITE" id="PS50011">
    <property type="entry name" value="PROTEIN_KINASE_DOM"/>
    <property type="match status" value="1"/>
</dbReference>
<evidence type="ECO:0000256" key="14">
    <source>
        <dbReference type="PROSITE-ProRule" id="PRU00076"/>
    </source>
</evidence>